<name>A0AA86J0E4_9BURK</name>
<dbReference type="NCBIfam" id="NF006110">
    <property type="entry name" value="PRK08261.1"/>
    <property type="match status" value="1"/>
</dbReference>
<dbReference type="AlphaFoldDB" id="A0AA86J0E4"/>
<reference evidence="3 4" key="1">
    <citation type="submission" date="2023-10" db="EMBL/GenBank/DDBJ databases">
        <title>Complete Genome Sequence of Limnobacter thiooxidans CS-K2T, Isolated from freshwater lake sediments in Bavaria, Germany.</title>
        <authorList>
            <person name="Naruki M."/>
            <person name="Watanabe A."/>
            <person name="Warashina T."/>
            <person name="Morita T."/>
            <person name="Arakawa K."/>
        </authorList>
    </citation>
    <scope>NUCLEOTIDE SEQUENCE [LARGE SCALE GENOMIC DNA]</scope>
    <source>
        <strain evidence="3 4">CS-K2</strain>
    </source>
</reference>
<evidence type="ECO:0000313" key="3">
    <source>
        <dbReference type="EMBL" id="BET25411.1"/>
    </source>
</evidence>
<dbReference type="EMBL" id="AP028947">
    <property type="protein sequence ID" value="BET25411.1"/>
    <property type="molecule type" value="Genomic_DNA"/>
</dbReference>
<dbReference type="SUPFAM" id="SSF51735">
    <property type="entry name" value="NAD(P)-binding Rossmann-fold domains"/>
    <property type="match status" value="2"/>
</dbReference>
<dbReference type="RefSeq" id="WP_130558108.1">
    <property type="nucleotide sequence ID" value="NZ_AP028947.1"/>
</dbReference>
<dbReference type="GO" id="GO:0016616">
    <property type="term" value="F:oxidoreductase activity, acting on the CH-OH group of donors, NAD or NADP as acceptor"/>
    <property type="evidence" value="ECO:0007669"/>
    <property type="project" value="UniProtKB-ARBA"/>
</dbReference>
<dbReference type="InterPro" id="IPR020904">
    <property type="entry name" value="Sc_DH/Rdtase_CS"/>
</dbReference>
<dbReference type="SMART" id="SM00822">
    <property type="entry name" value="PKS_KR"/>
    <property type="match status" value="1"/>
</dbReference>
<dbReference type="InterPro" id="IPR036291">
    <property type="entry name" value="NAD(P)-bd_dom_sf"/>
</dbReference>
<accession>A0AA86J0E4</accession>
<evidence type="ECO:0000259" key="2">
    <source>
        <dbReference type="SMART" id="SM00822"/>
    </source>
</evidence>
<comment type="similarity">
    <text evidence="1">Belongs to the short-chain dehydrogenases/reductases (SDR) family.</text>
</comment>
<dbReference type="KEGG" id="lto:RGQ30_09120"/>
<dbReference type="Gene3D" id="3.40.50.720">
    <property type="entry name" value="NAD(P)-binding Rossmann-like Domain"/>
    <property type="match status" value="2"/>
</dbReference>
<dbReference type="PANTHER" id="PTHR42760">
    <property type="entry name" value="SHORT-CHAIN DEHYDROGENASES/REDUCTASES FAMILY MEMBER"/>
    <property type="match status" value="1"/>
</dbReference>
<dbReference type="FunFam" id="3.40.50.720:FF:000338">
    <property type="entry name" value="3-oxoacyl-ACP reductase FabG"/>
    <property type="match status" value="1"/>
</dbReference>
<dbReference type="InterPro" id="IPR057326">
    <property type="entry name" value="KR_dom"/>
</dbReference>
<gene>
    <name evidence="3" type="ORF">RGQ30_09120</name>
</gene>
<evidence type="ECO:0000313" key="4">
    <source>
        <dbReference type="Proteomes" id="UP001329151"/>
    </source>
</evidence>
<sequence>MADKILEFVHTSTGKQIAAALGLPVPPLLKRAKAGYAEKSLAKANALVGASAFGPVATAVVKGLDAMGASIKVSADLAGLDGIKQAAAKAKVDVTISQADNGVPENVYVLDVTAAVNVADLRLLYDFFNPRLRKVPSNSRIVVIGRPRGDSKDALAETAQSSLPGFIRSLAKESGKNGTTANLIQVKTGAENGIEGALRFFLSPHSAFVTGQVLPVVGAPKGVKVAAFSEKPLTGKLAVVTGAARGIGAAIAEVLAREGATVIGVDRPADESVLGTTMSSIGGIACPLDITDADAGNKLAAVAAEKGGKIDIIVHNAGITRDKMMRNMAAHLWDMVLDVNLGAIVRCNDQLLAGDAFGSNARIVCISSIGGIAGNAGQTNYAATKSAVIGYVDAMAKQLEGKGISINAIAPGFIETQMTAAIPVVTREVARRLSSLSQGGLPVDIAEAVTFMASPLAAGVNGATLRVCGQNLVGA</sequence>
<protein>
    <submittedName>
        <fullName evidence="3">3-oxoacyl-ACP reductase</fullName>
    </submittedName>
</protein>
<dbReference type="Pfam" id="PF13561">
    <property type="entry name" value="adh_short_C2"/>
    <property type="match status" value="1"/>
</dbReference>
<dbReference type="PANTHER" id="PTHR42760:SF78">
    <property type="entry name" value="3-OXOACYL-[ACYL-CARRIER-PROTEIN] REDUCTASE [NADH]"/>
    <property type="match status" value="1"/>
</dbReference>
<keyword evidence="4" id="KW-1185">Reference proteome</keyword>
<evidence type="ECO:0000256" key="1">
    <source>
        <dbReference type="ARBA" id="ARBA00006484"/>
    </source>
</evidence>
<proteinExistence type="inferred from homology"/>
<dbReference type="Proteomes" id="UP001329151">
    <property type="component" value="Chromosome"/>
</dbReference>
<dbReference type="InterPro" id="IPR002347">
    <property type="entry name" value="SDR_fam"/>
</dbReference>
<dbReference type="PRINTS" id="PR00080">
    <property type="entry name" value="SDRFAMILY"/>
</dbReference>
<dbReference type="PROSITE" id="PS00061">
    <property type="entry name" value="ADH_SHORT"/>
    <property type="match status" value="1"/>
</dbReference>
<dbReference type="PRINTS" id="PR00081">
    <property type="entry name" value="GDHRDH"/>
</dbReference>
<feature type="domain" description="Ketoreductase" evidence="2">
    <location>
        <begin position="236"/>
        <end position="412"/>
    </location>
</feature>
<organism evidence="3 4">
    <name type="scientific">Limnobacter thiooxidans</name>
    <dbReference type="NCBI Taxonomy" id="131080"/>
    <lineage>
        <taxon>Bacteria</taxon>
        <taxon>Pseudomonadati</taxon>
        <taxon>Pseudomonadota</taxon>
        <taxon>Betaproteobacteria</taxon>
        <taxon>Burkholderiales</taxon>
        <taxon>Burkholderiaceae</taxon>
        <taxon>Limnobacter</taxon>
    </lineage>
</organism>